<dbReference type="OrthoDB" id="2218681at2"/>
<keyword evidence="2" id="KW-0175">Coiled coil</keyword>
<feature type="coiled-coil region" evidence="2">
    <location>
        <begin position="97"/>
        <end position="161"/>
    </location>
</feature>
<dbReference type="PANTHER" id="PTHR34976">
    <property type="entry name" value="RIBONUCLEASE YQCG-RELATED"/>
    <property type="match status" value="1"/>
</dbReference>
<dbReference type="AlphaFoldDB" id="G5JPU2"/>
<dbReference type="STRING" id="873449.STRCR_1675"/>
<evidence type="ECO:0000256" key="1">
    <source>
        <dbReference type="ARBA" id="ARBA00034117"/>
    </source>
</evidence>
<reference evidence="4" key="1">
    <citation type="submission" date="2011-07" db="EMBL/GenBank/DDBJ databases">
        <authorList>
            <person name="Stanhope M.J."/>
            <person name="Durkin A.S."/>
            <person name="Hostetler J."/>
            <person name="Kim M."/>
            <person name="Radune D."/>
            <person name="Singh I."/>
            <person name="Town C.D."/>
        </authorList>
    </citation>
    <scope>NUCLEOTIDE SEQUENCE [LARGE SCALE GENOMIC DNA]</scope>
    <source>
        <strain evidence="4">HS-6</strain>
    </source>
</reference>
<dbReference type="InterPro" id="IPR051768">
    <property type="entry name" value="Bact_secretion_toxin"/>
</dbReference>
<evidence type="ECO:0000313" key="5">
    <source>
        <dbReference type="Proteomes" id="UP000004322"/>
    </source>
</evidence>
<feature type="domain" description="LXG" evidence="3">
    <location>
        <begin position="1"/>
        <end position="228"/>
    </location>
</feature>
<proteinExistence type="inferred from homology"/>
<name>G5JPU2_STRCG</name>
<comment type="caution">
    <text evidence="4">The sequence shown here is derived from an EMBL/GenBank/DDBJ whole genome shotgun (WGS) entry which is preliminary data.</text>
</comment>
<dbReference type="Proteomes" id="UP000004322">
    <property type="component" value="Unassembled WGS sequence"/>
</dbReference>
<evidence type="ECO:0000259" key="3">
    <source>
        <dbReference type="PROSITE" id="PS51756"/>
    </source>
</evidence>
<gene>
    <name evidence="4" type="ORF">STRCR_1675</name>
</gene>
<dbReference type="PROSITE" id="PS51756">
    <property type="entry name" value="LXG"/>
    <property type="match status" value="1"/>
</dbReference>
<keyword evidence="5" id="KW-1185">Reference proteome</keyword>
<organism evidence="4 5">
    <name type="scientific">Streptococcus criceti HS-6</name>
    <dbReference type="NCBI Taxonomy" id="873449"/>
    <lineage>
        <taxon>Bacteria</taxon>
        <taxon>Bacillati</taxon>
        <taxon>Bacillota</taxon>
        <taxon>Bacilli</taxon>
        <taxon>Lactobacillales</taxon>
        <taxon>Streptococcaceae</taxon>
        <taxon>Streptococcus</taxon>
    </lineage>
</organism>
<evidence type="ECO:0000313" key="4">
    <source>
        <dbReference type="EMBL" id="EHI75526.1"/>
    </source>
</evidence>
<dbReference type="eggNOG" id="COG5444">
    <property type="taxonomic scope" value="Bacteria"/>
</dbReference>
<dbReference type="RefSeq" id="WP_004230025.1">
    <property type="nucleotide sequence ID" value="NZ_AEUV02000002.1"/>
</dbReference>
<comment type="similarity">
    <text evidence="1">In the N-terminal section; belongs to the LXG family.</text>
</comment>
<protein>
    <recommendedName>
        <fullName evidence="3">LXG domain-containing protein</fullName>
    </recommendedName>
</protein>
<accession>G5JPU2</accession>
<dbReference type="EMBL" id="AEUV02000002">
    <property type="protein sequence ID" value="EHI75526.1"/>
    <property type="molecule type" value="Genomic_DNA"/>
</dbReference>
<evidence type="ECO:0000256" key="2">
    <source>
        <dbReference type="SAM" id="Coils"/>
    </source>
</evidence>
<dbReference type="PANTHER" id="PTHR34976:SF1">
    <property type="entry name" value="TOXIN BC_0920"/>
    <property type="match status" value="1"/>
</dbReference>
<feature type="coiled-coil region" evidence="2">
    <location>
        <begin position="14"/>
        <end position="48"/>
    </location>
</feature>
<dbReference type="InterPro" id="IPR006829">
    <property type="entry name" value="LXG_dom"/>
</dbReference>
<sequence>MSIDMYLEKSQAQAASAKAIAQQEIQAYEELEAALEDFENSGAELKGKTYDSARRYSATVLRPLAMIGKQLAQTVAEAVQRFPEAYMEQVAHESLKESELEMAIAELNLRISNARDAVDAMNLDRHDANEGARLNSYHRMIDAAESSRRVLEDKLEKLRAFNATSPQIFSEIDALKAALDRGIALAEQSWDSQTGTFKSVGTQWLSGMTAITNQLAKELKLSAEEQQYVENLKAQYGFDDITARQIIQVRRGLEKKFPDKGQEERDYILNLIMGSFVYQEDSGVKGYVNNQMWFQTAGNLADVTGLPIRNASDLLEWLGMDKKDVKKLRYNIRLQHTMSDGSQMTAEEMKEKDKDAYVQAKKAYKSNYGSAKGFDEFWDKKLQDYTDNDKQTNADFAHQSITTATILRPNYSAADLYGGKDHVEKLAGWLGDTTSAAGASPSIGNDDYRADLDSVNITARMEKEGLSYTEASNQYYADIDSGATTRADEFKTNQNYGEMESAIVGSNTGSIDDESMERLREENPESYNFIMSVKNGDNNLRNYADE</sequence>